<name>G8BXS4_TETPH</name>
<proteinExistence type="inferred from homology"/>
<dbReference type="AlphaFoldDB" id="G8BXS4"/>
<dbReference type="InterPro" id="IPR038358">
    <property type="entry name" value="VPS28_N_sf"/>
</dbReference>
<sequence length="233" mass="26749">MAHYHSALSDEIPLFNNTITLEEKENIESLADIYSIIITTDNVEKAYLKDSISNEEYTTYINKLLVQYKTYLSEGNTNLLTQFGDLTAFKDKYDIIAPNAITRLERGIPVTVEHALEPTRDRNSDGDENHSSQTIINTNSGKDIAEATGNFITVMDALKLNYRAKDQLHPLMSELLLSINKVTRSEFKNRSKLVEWIVKINKMKMKDLLSEDEARELLFELDLAYKAFYTLLR</sequence>
<evidence type="ECO:0000259" key="9">
    <source>
        <dbReference type="PROSITE" id="PS51313"/>
    </source>
</evidence>
<evidence type="ECO:0000256" key="3">
    <source>
        <dbReference type="ARBA" id="ARBA00022753"/>
    </source>
</evidence>
<dbReference type="PANTHER" id="PTHR12937:SF0">
    <property type="entry name" value="VACUOLAR PROTEIN SORTING-ASSOCIATED PROTEIN 28 HOMOLOG"/>
    <property type="match status" value="1"/>
</dbReference>
<dbReference type="InterPro" id="IPR007143">
    <property type="entry name" value="Vps28"/>
</dbReference>
<keyword evidence="2 5" id="KW-0813">Transport</keyword>
<comment type="function">
    <text evidence="5">Component of the ESCRT-I complex (endosomal sorting complex required for transport I), a regulator of vesicular trafficking process.</text>
</comment>
<dbReference type="InterPro" id="IPR017898">
    <property type="entry name" value="VPS28_N"/>
</dbReference>
<dbReference type="SUPFAM" id="SSF140427">
    <property type="entry name" value="VPS28 C-terminal domain-like"/>
    <property type="match status" value="1"/>
</dbReference>
<dbReference type="KEGG" id="tpf:TPHA_0I01980"/>
<dbReference type="InterPro" id="IPR037206">
    <property type="entry name" value="VPS28_C_sf"/>
</dbReference>
<reference evidence="10 11" key="1">
    <citation type="journal article" date="2011" name="Proc. Natl. Acad. Sci. U.S.A.">
        <title>Evolutionary erosion of yeast sex chromosomes by mating-type switching accidents.</title>
        <authorList>
            <person name="Gordon J.L."/>
            <person name="Armisen D."/>
            <person name="Proux-Wera E."/>
            <person name="Oheigeartaigh S.S."/>
            <person name="Byrne K.P."/>
            <person name="Wolfe K.H."/>
        </authorList>
    </citation>
    <scope>NUCLEOTIDE SEQUENCE [LARGE SCALE GENOMIC DNA]</scope>
    <source>
        <strain evidence="11">ATCC 24235 / CBS 4417 / NBRC 1672 / NRRL Y-8282 / UCD 70-5</strain>
    </source>
</reference>
<evidence type="ECO:0000256" key="6">
    <source>
        <dbReference type="PROSITE-ProRule" id="PRU00642"/>
    </source>
</evidence>
<evidence type="ECO:0000313" key="10">
    <source>
        <dbReference type="EMBL" id="CCE64702.1"/>
    </source>
</evidence>
<dbReference type="OrthoDB" id="2671at2759"/>
<dbReference type="Proteomes" id="UP000005666">
    <property type="component" value="Chromosome 9"/>
</dbReference>
<comment type="subcellular location">
    <subcellularLocation>
        <location evidence="1">Late endosome membrane</location>
        <topology evidence="1">Peripheral membrane protein</topology>
    </subcellularLocation>
</comment>
<evidence type="ECO:0000256" key="5">
    <source>
        <dbReference type="PIRNR" id="PIRNR017535"/>
    </source>
</evidence>
<dbReference type="HOGENOM" id="CLU_076417_0_0_1"/>
<evidence type="ECO:0000256" key="1">
    <source>
        <dbReference type="ARBA" id="ARBA00004633"/>
    </source>
</evidence>
<keyword evidence="4 5" id="KW-0653">Protein transport</keyword>
<dbReference type="PIRSF" id="PIRSF017535">
    <property type="entry name" value="VPS28"/>
    <property type="match status" value="1"/>
</dbReference>
<dbReference type="GO" id="GO:0006623">
    <property type="term" value="P:protein targeting to vacuole"/>
    <property type="evidence" value="ECO:0007669"/>
    <property type="project" value="EnsemblFungi"/>
</dbReference>
<evidence type="ECO:0000259" key="8">
    <source>
        <dbReference type="PROSITE" id="PS51310"/>
    </source>
</evidence>
<dbReference type="Gene3D" id="1.20.120.1130">
    <property type="match status" value="1"/>
</dbReference>
<evidence type="ECO:0000256" key="4">
    <source>
        <dbReference type="ARBA" id="ARBA00022927"/>
    </source>
</evidence>
<dbReference type="PROSITE" id="PS51313">
    <property type="entry name" value="VPS28_N"/>
    <property type="match status" value="1"/>
</dbReference>
<dbReference type="Pfam" id="PF03997">
    <property type="entry name" value="VPS28"/>
    <property type="match status" value="1"/>
</dbReference>
<dbReference type="Gene3D" id="1.20.1440.200">
    <property type="match status" value="1"/>
</dbReference>
<accession>G8BXS4</accession>
<gene>
    <name evidence="10" type="primary">TPHA0I01980</name>
    <name evidence="10" type="ordered locus">TPHA_0I01980</name>
</gene>
<dbReference type="OMA" id="CDEFPTV"/>
<keyword evidence="3 5" id="KW-0967">Endosome</keyword>
<evidence type="ECO:0000256" key="2">
    <source>
        <dbReference type="ARBA" id="ARBA00022448"/>
    </source>
</evidence>
<dbReference type="GO" id="GO:0000813">
    <property type="term" value="C:ESCRT I complex"/>
    <property type="evidence" value="ECO:0007669"/>
    <property type="project" value="UniProtKB-UniRule"/>
</dbReference>
<dbReference type="RefSeq" id="XP_003687136.1">
    <property type="nucleotide sequence ID" value="XM_003687088.1"/>
</dbReference>
<keyword evidence="11" id="KW-1185">Reference proteome</keyword>
<dbReference type="PANTHER" id="PTHR12937">
    <property type="entry name" value="VACUOLAR PROTEIN SORTING 28, ISOFORM 2 VPS28"/>
    <property type="match status" value="1"/>
</dbReference>
<organism evidence="10 11">
    <name type="scientific">Tetrapisispora phaffii (strain ATCC 24235 / CBS 4417 / NBRC 1672 / NRRL Y-8282 / UCD 70-5)</name>
    <name type="common">Yeast</name>
    <name type="synonym">Fabospora phaffii</name>
    <dbReference type="NCBI Taxonomy" id="1071381"/>
    <lineage>
        <taxon>Eukaryota</taxon>
        <taxon>Fungi</taxon>
        <taxon>Dikarya</taxon>
        <taxon>Ascomycota</taxon>
        <taxon>Saccharomycotina</taxon>
        <taxon>Saccharomycetes</taxon>
        <taxon>Saccharomycetales</taxon>
        <taxon>Saccharomycetaceae</taxon>
        <taxon>Tetrapisispora</taxon>
    </lineage>
</organism>
<dbReference type="STRING" id="1071381.G8BXS4"/>
<evidence type="ECO:0000313" key="11">
    <source>
        <dbReference type="Proteomes" id="UP000005666"/>
    </source>
</evidence>
<comment type="similarity">
    <text evidence="5 6">Belongs to the VPS28 family.</text>
</comment>
<dbReference type="GO" id="GO:0006612">
    <property type="term" value="P:protein targeting to membrane"/>
    <property type="evidence" value="ECO:0007669"/>
    <property type="project" value="EnsemblFungi"/>
</dbReference>
<dbReference type="eggNOG" id="KOG3284">
    <property type="taxonomic scope" value="Eukaryota"/>
</dbReference>
<evidence type="ECO:0000256" key="7">
    <source>
        <dbReference type="SAM" id="MobiDB-lite"/>
    </source>
</evidence>
<dbReference type="InterPro" id="IPR037202">
    <property type="entry name" value="ESCRT_assembly_dom"/>
</dbReference>
<protein>
    <recommendedName>
        <fullName evidence="5">Vacuolar protein sorting-associated protein 28</fullName>
    </recommendedName>
    <alternativeName>
        <fullName evidence="5">ESCRT-I complex subunit VPS28</fullName>
    </alternativeName>
</protein>
<feature type="domain" description="VPS28 N-terminal" evidence="9">
    <location>
        <begin position="1"/>
        <end position="114"/>
    </location>
</feature>
<feature type="domain" description="VPS28 C-terminal" evidence="8">
    <location>
        <begin position="139"/>
        <end position="233"/>
    </location>
</feature>
<dbReference type="FunFam" id="1.20.120.1130:FF:000001">
    <property type="entry name" value="Vacuolar protein sorting-associated protein 28 homolog"/>
    <property type="match status" value="1"/>
</dbReference>
<dbReference type="GO" id="GO:0031902">
    <property type="term" value="C:late endosome membrane"/>
    <property type="evidence" value="ECO:0007669"/>
    <property type="project" value="UniProtKB-SubCell"/>
</dbReference>
<dbReference type="SUPFAM" id="SSF140111">
    <property type="entry name" value="Endosomal sorting complex assembly domain"/>
    <property type="match status" value="1"/>
</dbReference>
<dbReference type="EMBL" id="HE612864">
    <property type="protein sequence ID" value="CCE64702.1"/>
    <property type="molecule type" value="Genomic_DNA"/>
</dbReference>
<dbReference type="InterPro" id="IPR017899">
    <property type="entry name" value="VPS28_C"/>
</dbReference>
<dbReference type="PROSITE" id="PS51310">
    <property type="entry name" value="VPS28_C"/>
    <property type="match status" value="1"/>
</dbReference>
<dbReference type="GO" id="GO:1904669">
    <property type="term" value="P:ATP export"/>
    <property type="evidence" value="ECO:0007669"/>
    <property type="project" value="EnsemblFungi"/>
</dbReference>
<feature type="region of interest" description="Disordered" evidence="7">
    <location>
        <begin position="117"/>
        <end position="139"/>
    </location>
</feature>
<feature type="compositionally biased region" description="Basic and acidic residues" evidence="7">
    <location>
        <begin position="117"/>
        <end position="130"/>
    </location>
</feature>
<dbReference type="GeneID" id="11534317"/>
<dbReference type="GO" id="GO:0043328">
    <property type="term" value="P:protein transport to vacuole involved in ubiquitin-dependent protein catabolic process via the multivesicular body sorting pathway"/>
    <property type="evidence" value="ECO:0007669"/>
    <property type="project" value="EnsemblFungi"/>
</dbReference>
<dbReference type="GO" id="GO:0044877">
    <property type="term" value="F:protein-containing complex binding"/>
    <property type="evidence" value="ECO:0007669"/>
    <property type="project" value="EnsemblFungi"/>
</dbReference>